<dbReference type="PANTHER" id="PTHR33112">
    <property type="entry name" value="DOMAIN PROTEIN, PUTATIVE-RELATED"/>
    <property type="match status" value="1"/>
</dbReference>
<proteinExistence type="predicted"/>
<accession>A0A5M3N9A2</accession>
<dbReference type="Pfam" id="PF06985">
    <property type="entry name" value="HET"/>
    <property type="match status" value="1"/>
</dbReference>
<reference evidence="3" key="1">
    <citation type="journal article" date="2012" name="Science">
        <title>The Paleozoic origin of enzymatic lignin decomposition reconstructed from 31 fungal genomes.</title>
        <authorList>
            <person name="Floudas D."/>
            <person name="Binder M."/>
            <person name="Riley R."/>
            <person name="Barry K."/>
            <person name="Blanchette R.A."/>
            <person name="Henrissat B."/>
            <person name="Martinez A.T."/>
            <person name="Otillar R."/>
            <person name="Spatafora J.W."/>
            <person name="Yadav J.S."/>
            <person name="Aerts A."/>
            <person name="Benoit I."/>
            <person name="Boyd A."/>
            <person name="Carlson A."/>
            <person name="Copeland A."/>
            <person name="Coutinho P.M."/>
            <person name="de Vries R.P."/>
            <person name="Ferreira P."/>
            <person name="Findley K."/>
            <person name="Foster B."/>
            <person name="Gaskell J."/>
            <person name="Glotzer D."/>
            <person name="Gorecki P."/>
            <person name="Heitman J."/>
            <person name="Hesse C."/>
            <person name="Hori C."/>
            <person name="Igarashi K."/>
            <person name="Jurgens J.A."/>
            <person name="Kallen N."/>
            <person name="Kersten P."/>
            <person name="Kohler A."/>
            <person name="Kuees U."/>
            <person name="Kumar T.K.A."/>
            <person name="Kuo A."/>
            <person name="LaButti K."/>
            <person name="Larrondo L.F."/>
            <person name="Lindquist E."/>
            <person name="Ling A."/>
            <person name="Lombard V."/>
            <person name="Lucas S."/>
            <person name="Lundell T."/>
            <person name="Martin R."/>
            <person name="McLaughlin D.J."/>
            <person name="Morgenstern I."/>
            <person name="Morin E."/>
            <person name="Murat C."/>
            <person name="Nagy L.G."/>
            <person name="Nolan M."/>
            <person name="Ohm R.A."/>
            <person name="Patyshakuliyeva A."/>
            <person name="Rokas A."/>
            <person name="Ruiz-Duenas F.J."/>
            <person name="Sabat G."/>
            <person name="Salamov A."/>
            <person name="Samejima M."/>
            <person name="Schmutz J."/>
            <person name="Slot J.C."/>
            <person name="St John F."/>
            <person name="Stenlid J."/>
            <person name="Sun H."/>
            <person name="Sun S."/>
            <person name="Syed K."/>
            <person name="Tsang A."/>
            <person name="Wiebenga A."/>
            <person name="Young D."/>
            <person name="Pisabarro A."/>
            <person name="Eastwood D.C."/>
            <person name="Martin F."/>
            <person name="Cullen D."/>
            <person name="Grigoriev I.V."/>
            <person name="Hibbett D.S."/>
        </authorList>
    </citation>
    <scope>NUCLEOTIDE SEQUENCE [LARGE SCALE GENOMIC DNA]</scope>
    <source>
        <strain evidence="3">RWD-64-598 SS2</strain>
    </source>
</reference>
<dbReference type="InterPro" id="IPR010730">
    <property type="entry name" value="HET"/>
</dbReference>
<feature type="non-terminal residue" evidence="2">
    <location>
        <position position="1"/>
    </location>
</feature>
<name>A0A5M3N9A2_CONPW</name>
<sequence length="380" mass="42375">LCDTCIQIDLRRLLRNEDAHYQPIPLGNLAHITHKADPATANPEDGCSLCKLVIAAVDRAAFFLPEPITDRANVDAALYPLGSRLCVRLSHSPFGVFQGMGGAQIPCVPELRLVADDMHEWPASEMDGRPVRDLLDLELVKYWIHLCENEHGPECSVPWWAPAEELPVTVRLLDVQEMVLVPATRGRRYIALSYVWGDPKACAHDAYWTTSANLSSRTTKTRHKSKRKECKGEWEWSGGVPLDVLPPTITDTILLTRLLGERYLWVDALCILQDSPSDKAEQSSIMDAVLRRAFLTIIAAGGPDATAPLPGLRTGTRARASARQRSEEIHDLRLAVPLRTPYEALTGTPWNACARTYQELMLSPRRLLFTPEQVVFECGE</sequence>
<dbReference type="GeneID" id="19206717"/>
<dbReference type="PANTHER" id="PTHR33112:SF12">
    <property type="entry name" value="HETEROKARYON INCOMPATIBILITY DOMAIN-CONTAINING PROTEIN"/>
    <property type="match status" value="1"/>
</dbReference>
<evidence type="ECO:0000313" key="3">
    <source>
        <dbReference type="Proteomes" id="UP000053558"/>
    </source>
</evidence>
<dbReference type="Proteomes" id="UP000053558">
    <property type="component" value="Unassembled WGS sequence"/>
</dbReference>
<dbReference type="EMBL" id="JH711573">
    <property type="protein sequence ID" value="EIW87345.1"/>
    <property type="molecule type" value="Genomic_DNA"/>
</dbReference>
<dbReference type="AlphaFoldDB" id="A0A5M3N9A2"/>
<keyword evidence="3" id="KW-1185">Reference proteome</keyword>
<dbReference type="RefSeq" id="XP_007762373.1">
    <property type="nucleotide sequence ID" value="XM_007764183.1"/>
</dbReference>
<comment type="caution">
    <text evidence="2">The sequence shown here is derived from an EMBL/GenBank/DDBJ whole genome shotgun (WGS) entry which is preliminary data.</text>
</comment>
<feature type="domain" description="Heterokaryon incompatibility" evidence="1">
    <location>
        <begin position="189"/>
        <end position="359"/>
    </location>
</feature>
<protein>
    <submittedName>
        <fullName evidence="2">HET-domain-containing protein</fullName>
    </submittedName>
</protein>
<organism evidence="2 3">
    <name type="scientific">Coniophora puteana (strain RWD-64-598)</name>
    <name type="common">Brown rot fungus</name>
    <dbReference type="NCBI Taxonomy" id="741705"/>
    <lineage>
        <taxon>Eukaryota</taxon>
        <taxon>Fungi</taxon>
        <taxon>Dikarya</taxon>
        <taxon>Basidiomycota</taxon>
        <taxon>Agaricomycotina</taxon>
        <taxon>Agaricomycetes</taxon>
        <taxon>Agaricomycetidae</taxon>
        <taxon>Boletales</taxon>
        <taxon>Coniophorineae</taxon>
        <taxon>Coniophoraceae</taxon>
        <taxon>Coniophora</taxon>
    </lineage>
</organism>
<dbReference type="KEGG" id="cput:CONPUDRAFT_31821"/>
<gene>
    <name evidence="2" type="ORF">CONPUDRAFT_31821</name>
</gene>
<feature type="non-terminal residue" evidence="2">
    <location>
        <position position="380"/>
    </location>
</feature>
<evidence type="ECO:0000259" key="1">
    <source>
        <dbReference type="Pfam" id="PF06985"/>
    </source>
</evidence>
<evidence type="ECO:0000313" key="2">
    <source>
        <dbReference type="EMBL" id="EIW87345.1"/>
    </source>
</evidence>
<dbReference type="OrthoDB" id="2958217at2759"/>